<reference evidence="2" key="2">
    <citation type="journal article" date="2022" name="Hortic Res">
        <title>The genome of Dioscorea zingiberensis sheds light on the biosynthesis, origin and evolution of the medicinally important diosgenin saponins.</title>
        <authorList>
            <person name="Li Y."/>
            <person name="Tan C."/>
            <person name="Li Z."/>
            <person name="Guo J."/>
            <person name="Li S."/>
            <person name="Chen X."/>
            <person name="Wang C."/>
            <person name="Dai X."/>
            <person name="Yang H."/>
            <person name="Song W."/>
            <person name="Hou L."/>
            <person name="Xu J."/>
            <person name="Tong Z."/>
            <person name="Xu A."/>
            <person name="Yuan X."/>
            <person name="Wang W."/>
            <person name="Yang Q."/>
            <person name="Chen L."/>
            <person name="Sun Z."/>
            <person name="Wang K."/>
            <person name="Pan B."/>
            <person name="Chen J."/>
            <person name="Bao Y."/>
            <person name="Liu F."/>
            <person name="Qi X."/>
            <person name="Gang D.R."/>
            <person name="Wen J."/>
            <person name="Li J."/>
        </authorList>
    </citation>
    <scope>NUCLEOTIDE SEQUENCE</scope>
    <source>
        <strain evidence="2">Dzin_1.0</strain>
    </source>
</reference>
<sequence>MGKGLASASRGGGEEEAVGVEVMSTQGTDGMGLRLLTVQGPEGQVPRERSRDGLDMTARDLSHHKDLSRRTRAKYSDRDRSKPRIDGDKYTEATQSQPAMMEMMTSLHEGTLEENDRLNLIDQVNARGHAIDDGTELMESTVVNREERYLSPSATT</sequence>
<evidence type="ECO:0000256" key="1">
    <source>
        <dbReference type="SAM" id="MobiDB-lite"/>
    </source>
</evidence>
<gene>
    <name evidence="2" type="ORF">J5N97_012467</name>
</gene>
<accession>A0A9D5CNY0</accession>
<proteinExistence type="predicted"/>
<evidence type="ECO:0000313" key="3">
    <source>
        <dbReference type="Proteomes" id="UP001085076"/>
    </source>
</evidence>
<evidence type="ECO:0000313" key="2">
    <source>
        <dbReference type="EMBL" id="KAJ0976993.1"/>
    </source>
</evidence>
<reference evidence="2" key="1">
    <citation type="submission" date="2021-03" db="EMBL/GenBank/DDBJ databases">
        <authorList>
            <person name="Li Z."/>
            <person name="Yang C."/>
        </authorList>
    </citation>
    <scope>NUCLEOTIDE SEQUENCE</scope>
    <source>
        <strain evidence="2">Dzin_1.0</strain>
        <tissue evidence="2">Leaf</tissue>
    </source>
</reference>
<organism evidence="2 3">
    <name type="scientific">Dioscorea zingiberensis</name>
    <dbReference type="NCBI Taxonomy" id="325984"/>
    <lineage>
        <taxon>Eukaryota</taxon>
        <taxon>Viridiplantae</taxon>
        <taxon>Streptophyta</taxon>
        <taxon>Embryophyta</taxon>
        <taxon>Tracheophyta</taxon>
        <taxon>Spermatophyta</taxon>
        <taxon>Magnoliopsida</taxon>
        <taxon>Liliopsida</taxon>
        <taxon>Dioscoreales</taxon>
        <taxon>Dioscoreaceae</taxon>
        <taxon>Dioscorea</taxon>
    </lineage>
</organism>
<dbReference type="Proteomes" id="UP001085076">
    <property type="component" value="Miscellaneous, Linkage group lg03"/>
</dbReference>
<dbReference type="AlphaFoldDB" id="A0A9D5CNY0"/>
<name>A0A9D5CNY0_9LILI</name>
<comment type="caution">
    <text evidence="2">The sequence shown here is derived from an EMBL/GenBank/DDBJ whole genome shotgun (WGS) entry which is preliminary data.</text>
</comment>
<feature type="region of interest" description="Disordered" evidence="1">
    <location>
        <begin position="1"/>
        <end position="94"/>
    </location>
</feature>
<dbReference type="EMBL" id="JAGGNH010000003">
    <property type="protein sequence ID" value="KAJ0976993.1"/>
    <property type="molecule type" value="Genomic_DNA"/>
</dbReference>
<protein>
    <submittedName>
        <fullName evidence="2">Uncharacterized protein</fullName>
    </submittedName>
</protein>
<feature type="compositionally biased region" description="Basic and acidic residues" evidence="1">
    <location>
        <begin position="45"/>
        <end position="91"/>
    </location>
</feature>
<keyword evidence="3" id="KW-1185">Reference proteome</keyword>